<feature type="region of interest" description="Disordered" evidence="1">
    <location>
        <begin position="39"/>
        <end position="64"/>
    </location>
</feature>
<evidence type="ECO:0000256" key="1">
    <source>
        <dbReference type="SAM" id="MobiDB-lite"/>
    </source>
</evidence>
<feature type="compositionally biased region" description="Pro residues" evidence="1">
    <location>
        <begin position="7"/>
        <end position="17"/>
    </location>
</feature>
<name>A0A0B6Z4B8_9EUPU</name>
<accession>A0A0B6Z4B8</accession>
<sequence>GVRTSPAIPPPAVPKNAPPVIAKSMQPFTNQCHCNGKVHQGNACSSPSADTTGEKRQSRERRQRLPEPNCIQCCDNINGRSCISQRNGDKFPNLTDCRSVDPVFCCELDQCYMKDMREEQFIESFGENRFIESPPVSSGQRDRLHLTS</sequence>
<organism evidence="2">
    <name type="scientific">Arion vulgaris</name>
    <dbReference type="NCBI Taxonomy" id="1028688"/>
    <lineage>
        <taxon>Eukaryota</taxon>
        <taxon>Metazoa</taxon>
        <taxon>Spiralia</taxon>
        <taxon>Lophotrochozoa</taxon>
        <taxon>Mollusca</taxon>
        <taxon>Gastropoda</taxon>
        <taxon>Heterobranchia</taxon>
        <taxon>Euthyneura</taxon>
        <taxon>Panpulmonata</taxon>
        <taxon>Eupulmonata</taxon>
        <taxon>Stylommatophora</taxon>
        <taxon>Helicina</taxon>
        <taxon>Arionoidea</taxon>
        <taxon>Arionidae</taxon>
        <taxon>Arion</taxon>
    </lineage>
</organism>
<feature type="region of interest" description="Disordered" evidence="1">
    <location>
        <begin position="1"/>
        <end position="20"/>
    </location>
</feature>
<dbReference type="EMBL" id="HACG01015680">
    <property type="protein sequence ID" value="CEK62545.1"/>
    <property type="molecule type" value="Transcribed_RNA"/>
</dbReference>
<reference evidence="2" key="1">
    <citation type="submission" date="2014-12" db="EMBL/GenBank/DDBJ databases">
        <title>Insight into the proteome of Arion vulgaris.</title>
        <authorList>
            <person name="Aradska J."/>
            <person name="Bulat T."/>
            <person name="Smidak R."/>
            <person name="Sarate P."/>
            <person name="Gangsoo J."/>
            <person name="Sialana F."/>
            <person name="Bilban M."/>
            <person name="Lubec G."/>
        </authorList>
    </citation>
    <scope>NUCLEOTIDE SEQUENCE</scope>
    <source>
        <tissue evidence="2">Skin</tissue>
    </source>
</reference>
<feature type="non-terminal residue" evidence="2">
    <location>
        <position position="1"/>
    </location>
</feature>
<feature type="compositionally biased region" description="Polar residues" evidence="1">
    <location>
        <begin position="42"/>
        <end position="51"/>
    </location>
</feature>
<feature type="non-terminal residue" evidence="2">
    <location>
        <position position="148"/>
    </location>
</feature>
<gene>
    <name evidence="2" type="primary">ORF45464</name>
</gene>
<proteinExistence type="predicted"/>
<dbReference type="AlphaFoldDB" id="A0A0B6Z4B8"/>
<evidence type="ECO:0000313" key="2">
    <source>
        <dbReference type="EMBL" id="CEK62545.1"/>
    </source>
</evidence>
<protein>
    <submittedName>
        <fullName evidence="2">Uncharacterized protein</fullName>
    </submittedName>
</protein>